<organism evidence="3 4">
    <name type="scientific">Massariosphaeria phaeospora</name>
    <dbReference type="NCBI Taxonomy" id="100035"/>
    <lineage>
        <taxon>Eukaryota</taxon>
        <taxon>Fungi</taxon>
        <taxon>Dikarya</taxon>
        <taxon>Ascomycota</taxon>
        <taxon>Pezizomycotina</taxon>
        <taxon>Dothideomycetes</taxon>
        <taxon>Pleosporomycetidae</taxon>
        <taxon>Pleosporales</taxon>
        <taxon>Pleosporales incertae sedis</taxon>
        <taxon>Massariosphaeria</taxon>
    </lineage>
</organism>
<feature type="domain" description="Prion-inhibition and propagation HeLo" evidence="1">
    <location>
        <begin position="6"/>
        <end position="204"/>
    </location>
</feature>
<evidence type="ECO:0000313" key="4">
    <source>
        <dbReference type="Proteomes" id="UP000481861"/>
    </source>
</evidence>
<dbReference type="EMBL" id="JAADJZ010000037">
    <property type="protein sequence ID" value="KAF2865052.1"/>
    <property type="molecule type" value="Genomic_DNA"/>
</dbReference>
<sequence length="265" mass="28910">MAETTGLVVGVAALAGLFNNTVECFEFVQIGRSFGRNFQTSQLKLDNARLRLSRWGKSLGLDDDVGDTVSLQGRFESESVKRAEKLLGQTLDLFAVAEGVSNKFKNRADPQDNDLVVYDPQTDLDPSMAKLHQKMRQLSIERQNRSSVWKLAKWALYEEKHLQRLIDDITGLVDSLVELFPAAQQSQLELCDTEVAAIGDREEMLVLREIAATQDKLLEQAIARAVNGAGSSHHVVFSGSGNSGLQLGHNSGTMSGFTWGGGGGS</sequence>
<evidence type="ECO:0000259" key="2">
    <source>
        <dbReference type="Pfam" id="PF17046"/>
    </source>
</evidence>
<comment type="caution">
    <text evidence="3">The sequence shown here is derived from an EMBL/GenBank/DDBJ whole genome shotgun (WGS) entry which is preliminary data.</text>
</comment>
<dbReference type="InterPro" id="IPR031469">
    <property type="entry name" value="SesB_dom"/>
</dbReference>
<evidence type="ECO:0000313" key="3">
    <source>
        <dbReference type="EMBL" id="KAF2865052.1"/>
    </source>
</evidence>
<dbReference type="InterPro" id="IPR038305">
    <property type="entry name" value="HeLo_sf"/>
</dbReference>
<reference evidence="3 4" key="1">
    <citation type="submission" date="2020-01" db="EMBL/GenBank/DDBJ databases">
        <authorList>
            <consortium name="DOE Joint Genome Institute"/>
            <person name="Haridas S."/>
            <person name="Albert R."/>
            <person name="Binder M."/>
            <person name="Bloem J."/>
            <person name="Labutti K."/>
            <person name="Salamov A."/>
            <person name="Andreopoulos B."/>
            <person name="Baker S.E."/>
            <person name="Barry K."/>
            <person name="Bills G."/>
            <person name="Bluhm B.H."/>
            <person name="Cannon C."/>
            <person name="Castanera R."/>
            <person name="Culley D.E."/>
            <person name="Daum C."/>
            <person name="Ezra D."/>
            <person name="Gonzalez J.B."/>
            <person name="Henrissat B."/>
            <person name="Kuo A."/>
            <person name="Liang C."/>
            <person name="Lipzen A."/>
            <person name="Lutzoni F."/>
            <person name="Magnuson J."/>
            <person name="Mondo S."/>
            <person name="Nolan M."/>
            <person name="Ohm R."/>
            <person name="Pangilinan J."/>
            <person name="Park H.-J.H."/>
            <person name="Ramirez L."/>
            <person name="Alfaro M."/>
            <person name="Sun H."/>
            <person name="Tritt A."/>
            <person name="Yoshinaga Y."/>
            <person name="Zwiers L.-H.L."/>
            <person name="Turgeon B.G."/>
            <person name="Goodwin S.B."/>
            <person name="Spatafora J.W."/>
            <person name="Crous P.W."/>
            <person name="Grigoriev I.V."/>
        </authorList>
    </citation>
    <scope>NUCLEOTIDE SEQUENCE [LARGE SCALE GENOMIC DNA]</scope>
    <source>
        <strain evidence="3 4">CBS 611.86</strain>
    </source>
</reference>
<dbReference type="Pfam" id="PF14479">
    <property type="entry name" value="HeLo"/>
    <property type="match status" value="1"/>
</dbReference>
<proteinExistence type="predicted"/>
<dbReference type="AlphaFoldDB" id="A0A7C8I121"/>
<dbReference type="Pfam" id="PF17046">
    <property type="entry name" value="Ses_B"/>
    <property type="match status" value="1"/>
</dbReference>
<dbReference type="PANTHER" id="PTHR37542">
    <property type="entry name" value="HELO DOMAIN-CONTAINING PROTEIN-RELATED"/>
    <property type="match status" value="1"/>
</dbReference>
<accession>A0A7C8I121</accession>
<gene>
    <name evidence="3" type="ORF">BDV95DRAFT_508015</name>
</gene>
<evidence type="ECO:0000259" key="1">
    <source>
        <dbReference type="Pfam" id="PF14479"/>
    </source>
</evidence>
<feature type="domain" description="Fungal death-pathway protein SesB" evidence="2">
    <location>
        <begin position="232"/>
        <end position="256"/>
    </location>
</feature>
<dbReference type="PANTHER" id="PTHR37542:SF3">
    <property type="entry name" value="PRION-INHIBITION AND PROPAGATION HELO DOMAIN-CONTAINING PROTEIN"/>
    <property type="match status" value="1"/>
</dbReference>
<dbReference type="Proteomes" id="UP000481861">
    <property type="component" value="Unassembled WGS sequence"/>
</dbReference>
<protein>
    <submittedName>
        <fullName evidence="3">Small s protein</fullName>
    </submittedName>
</protein>
<name>A0A7C8I121_9PLEO</name>
<dbReference type="Gene3D" id="1.20.120.1020">
    <property type="entry name" value="Prion-inhibition and propagation, HeLo domain"/>
    <property type="match status" value="1"/>
</dbReference>
<keyword evidence="4" id="KW-1185">Reference proteome</keyword>
<dbReference type="InterPro" id="IPR029498">
    <property type="entry name" value="HeLo_dom"/>
</dbReference>
<dbReference type="OrthoDB" id="20872at2759"/>